<accession>K6PLW7</accession>
<feature type="region of interest" description="Disordered" evidence="1">
    <location>
        <begin position="51"/>
        <end position="76"/>
    </location>
</feature>
<gene>
    <name evidence="2" type="ORF">ThesuDRAFT_00111</name>
</gene>
<comment type="caution">
    <text evidence="2">The sequence shown here is derived from an EMBL/GenBank/DDBJ whole genome shotgun (WGS) entry which is preliminary data.</text>
</comment>
<evidence type="ECO:0000313" key="2">
    <source>
        <dbReference type="EMBL" id="EKP93867.1"/>
    </source>
</evidence>
<evidence type="ECO:0000313" key="3">
    <source>
        <dbReference type="Proteomes" id="UP000005710"/>
    </source>
</evidence>
<reference evidence="2" key="2">
    <citation type="submission" date="2012-10" db="EMBL/GenBank/DDBJ databases">
        <title>Improved high-quality draft of Thermaerobacter subterraneus C21, DSM 13965.</title>
        <authorList>
            <consortium name="DOE Joint Genome Institute"/>
            <person name="Eisen J."/>
            <person name="Huntemann M."/>
            <person name="Wei C.-L."/>
            <person name="Han J."/>
            <person name="Detter J.C."/>
            <person name="Han C."/>
            <person name="Tapia R."/>
            <person name="Chen A."/>
            <person name="Kyrpides N."/>
            <person name="Mavromatis K."/>
            <person name="Markowitz V."/>
            <person name="Szeto E."/>
            <person name="Ivanova N."/>
            <person name="Mikhailova N."/>
            <person name="Ovchinnikova G."/>
            <person name="Pagani I."/>
            <person name="Pati A."/>
            <person name="Goodwin L."/>
            <person name="Nordberg H.P."/>
            <person name="Cantor M.N."/>
            <person name="Hua S.X."/>
            <person name="Woyke T."/>
            <person name="Eisen J."/>
            <person name="Klenk H.-P."/>
        </authorList>
    </citation>
    <scope>NUCLEOTIDE SEQUENCE [LARGE SCALE GENOMIC DNA]</scope>
    <source>
        <strain evidence="2">DSM 13965</strain>
    </source>
</reference>
<reference evidence="2" key="1">
    <citation type="submission" date="2010-10" db="EMBL/GenBank/DDBJ databases">
        <authorList>
            <consortium name="US DOE Joint Genome Institute (JGI-PGF)"/>
            <person name="Lucas S."/>
            <person name="Copeland A."/>
            <person name="Lapidus A."/>
            <person name="Bruce D."/>
            <person name="Goodwin L."/>
            <person name="Pitluck S."/>
            <person name="Kyrpides N."/>
            <person name="Mavromatis K."/>
            <person name="Detter J.C."/>
            <person name="Han C."/>
            <person name="Land M."/>
            <person name="Hauser L."/>
            <person name="Markowitz V."/>
            <person name="Cheng J.-F."/>
            <person name="Hugenholtz P."/>
            <person name="Woyke T."/>
            <person name="Wu D."/>
            <person name="Pukall R."/>
            <person name="Wahrenburg C."/>
            <person name="Brambilla E."/>
            <person name="Klenk H.-P."/>
            <person name="Eisen J.A."/>
        </authorList>
    </citation>
    <scope>NUCLEOTIDE SEQUENCE [LARGE SCALE GENOMIC DNA]</scope>
    <source>
        <strain evidence="2">DSM 13965</strain>
    </source>
</reference>
<dbReference type="HOGENOM" id="CLU_2653338_0_0_9"/>
<name>K6PLW7_9FIRM</name>
<proteinExistence type="predicted"/>
<feature type="compositionally biased region" description="Basic residues" evidence="1">
    <location>
        <begin position="67"/>
        <end position="76"/>
    </location>
</feature>
<sequence length="76" mass="8563">MLQAQTGTGGDCWCRIASVVLEALLVAVLRHGVRIGRPTRRRLPLTARRLRRGTRTGGRPGRDNLRRLLRHRRGTA</sequence>
<dbReference type="RefSeq" id="WP_006904813.1">
    <property type="nucleotide sequence ID" value="NZ_JH976536.1"/>
</dbReference>
<dbReference type="EMBL" id="AENY02000004">
    <property type="protein sequence ID" value="EKP93867.1"/>
    <property type="molecule type" value="Genomic_DNA"/>
</dbReference>
<dbReference type="Proteomes" id="UP000005710">
    <property type="component" value="Unassembled WGS sequence"/>
</dbReference>
<keyword evidence="3" id="KW-1185">Reference proteome</keyword>
<protein>
    <submittedName>
        <fullName evidence="2">Uncharacterized protein</fullName>
    </submittedName>
</protein>
<evidence type="ECO:0000256" key="1">
    <source>
        <dbReference type="SAM" id="MobiDB-lite"/>
    </source>
</evidence>
<dbReference type="AlphaFoldDB" id="K6PLW7"/>
<organism evidence="2 3">
    <name type="scientific">Thermaerobacter subterraneus DSM 13965</name>
    <dbReference type="NCBI Taxonomy" id="867903"/>
    <lineage>
        <taxon>Bacteria</taxon>
        <taxon>Bacillati</taxon>
        <taxon>Bacillota</taxon>
        <taxon>Clostridia</taxon>
        <taxon>Eubacteriales</taxon>
        <taxon>Clostridiales Family XVII. Incertae Sedis</taxon>
        <taxon>Thermaerobacter</taxon>
    </lineage>
</organism>